<dbReference type="PANTHER" id="PTHR43289:SF6">
    <property type="entry name" value="SERINE_THREONINE-PROTEIN KINASE NEKL-3"/>
    <property type="match status" value="1"/>
</dbReference>
<dbReference type="CDD" id="cd14014">
    <property type="entry name" value="STKc_PknB_like"/>
    <property type="match status" value="1"/>
</dbReference>
<dbReference type="Gene3D" id="3.30.200.20">
    <property type="entry name" value="Phosphorylase Kinase, domain 1"/>
    <property type="match status" value="1"/>
</dbReference>
<dbReference type="InterPro" id="IPR011009">
    <property type="entry name" value="Kinase-like_dom_sf"/>
</dbReference>
<evidence type="ECO:0000313" key="7">
    <source>
        <dbReference type="Proteomes" id="UP000315017"/>
    </source>
</evidence>
<dbReference type="EC" id="2.7.11.1" evidence="6"/>
<proteinExistence type="predicted"/>
<keyword evidence="4" id="KW-0067">ATP-binding</keyword>
<dbReference type="Pfam" id="PF00069">
    <property type="entry name" value="Pkinase"/>
    <property type="match status" value="1"/>
</dbReference>
<evidence type="ECO:0000313" key="6">
    <source>
        <dbReference type="EMBL" id="QDU29297.1"/>
    </source>
</evidence>
<dbReference type="PROSITE" id="PS50011">
    <property type="entry name" value="PROTEIN_KINASE_DOM"/>
    <property type="match status" value="1"/>
</dbReference>
<organism evidence="6 7">
    <name type="scientific">Anatilimnocola aggregata</name>
    <dbReference type="NCBI Taxonomy" id="2528021"/>
    <lineage>
        <taxon>Bacteria</taxon>
        <taxon>Pseudomonadati</taxon>
        <taxon>Planctomycetota</taxon>
        <taxon>Planctomycetia</taxon>
        <taxon>Pirellulales</taxon>
        <taxon>Pirellulaceae</taxon>
        <taxon>Anatilimnocola</taxon>
    </lineage>
</organism>
<keyword evidence="2" id="KW-0547">Nucleotide-binding</keyword>
<evidence type="ECO:0000256" key="1">
    <source>
        <dbReference type="ARBA" id="ARBA00022679"/>
    </source>
</evidence>
<evidence type="ECO:0000259" key="5">
    <source>
        <dbReference type="PROSITE" id="PS50011"/>
    </source>
</evidence>
<dbReference type="GO" id="GO:0005524">
    <property type="term" value="F:ATP binding"/>
    <property type="evidence" value="ECO:0007669"/>
    <property type="project" value="UniProtKB-KW"/>
</dbReference>
<dbReference type="Gene3D" id="1.10.510.10">
    <property type="entry name" value="Transferase(Phosphotransferase) domain 1"/>
    <property type="match status" value="1"/>
</dbReference>
<dbReference type="KEGG" id="aagg:ETAA8_44050"/>
<dbReference type="EMBL" id="CP036274">
    <property type="protein sequence ID" value="QDU29297.1"/>
    <property type="molecule type" value="Genomic_DNA"/>
</dbReference>
<dbReference type="AlphaFoldDB" id="A0A517YGE2"/>
<dbReference type="SUPFAM" id="SSF56112">
    <property type="entry name" value="Protein kinase-like (PK-like)"/>
    <property type="match status" value="1"/>
</dbReference>
<dbReference type="GO" id="GO:0004674">
    <property type="term" value="F:protein serine/threonine kinase activity"/>
    <property type="evidence" value="ECO:0007669"/>
    <property type="project" value="UniProtKB-EC"/>
</dbReference>
<gene>
    <name evidence="6" type="primary">prkC_14</name>
    <name evidence="6" type="ORF">ETAA8_44050</name>
</gene>
<evidence type="ECO:0000256" key="3">
    <source>
        <dbReference type="ARBA" id="ARBA00022777"/>
    </source>
</evidence>
<dbReference type="PROSITE" id="PS00108">
    <property type="entry name" value="PROTEIN_KINASE_ST"/>
    <property type="match status" value="1"/>
</dbReference>
<sequence>MPGAEGFPERLLGRSIGLYDIESLLGKGGMAWVFLARHNTLHRPCAIKVLCPELLGRQADSLDLFMAEARAAASLVHPHIVAIHNVGELESHHFIEMEYVPGCSLEQLISEQSSLPLMEVTRYFLQSCSALAAAHRQGLAHRDFKPANILVRSDGTAKLADFGLAKKLSREPATRDGSLTGTPQFMAPELFKGEHANQQSDVYAVGVSYFYALTGRFPFIHETIAGLAQSHADQPIPDPRLFRKDIPAEVVAITAQCLAKNPQDRFQDSVALLSEMQRVFSGMRDFPTLVTKALAELSVDFTSSDRLIVATMRLAEGRSQRVHIEVCPAQLGESRLIRIYSVCAPIDETYFRRALEFNATMPHGSLAIQDIDGEPHFVMLNSYLQATCEPEDIRRSVQEVARWADDVEQMLTGRDDR</sequence>
<dbReference type="InterPro" id="IPR008271">
    <property type="entry name" value="Ser/Thr_kinase_AS"/>
</dbReference>
<reference evidence="6 7" key="1">
    <citation type="submission" date="2019-02" db="EMBL/GenBank/DDBJ databases">
        <title>Deep-cultivation of Planctomycetes and their phenomic and genomic characterization uncovers novel biology.</title>
        <authorList>
            <person name="Wiegand S."/>
            <person name="Jogler M."/>
            <person name="Boedeker C."/>
            <person name="Pinto D."/>
            <person name="Vollmers J."/>
            <person name="Rivas-Marin E."/>
            <person name="Kohn T."/>
            <person name="Peeters S.H."/>
            <person name="Heuer A."/>
            <person name="Rast P."/>
            <person name="Oberbeckmann S."/>
            <person name="Bunk B."/>
            <person name="Jeske O."/>
            <person name="Meyerdierks A."/>
            <person name="Storesund J.E."/>
            <person name="Kallscheuer N."/>
            <person name="Luecker S."/>
            <person name="Lage O.M."/>
            <person name="Pohl T."/>
            <person name="Merkel B.J."/>
            <person name="Hornburger P."/>
            <person name="Mueller R.-W."/>
            <person name="Bruemmer F."/>
            <person name="Labrenz M."/>
            <person name="Spormann A.M."/>
            <person name="Op den Camp H."/>
            <person name="Overmann J."/>
            <person name="Amann R."/>
            <person name="Jetten M.S.M."/>
            <person name="Mascher T."/>
            <person name="Medema M.H."/>
            <person name="Devos D.P."/>
            <person name="Kaster A.-K."/>
            <person name="Ovreas L."/>
            <person name="Rohde M."/>
            <person name="Galperin M.Y."/>
            <person name="Jogler C."/>
        </authorList>
    </citation>
    <scope>NUCLEOTIDE SEQUENCE [LARGE SCALE GENOMIC DNA]</scope>
    <source>
        <strain evidence="6 7">ETA_A8</strain>
    </source>
</reference>
<keyword evidence="1 6" id="KW-0808">Transferase</keyword>
<accession>A0A517YGE2</accession>
<dbReference type="Proteomes" id="UP000315017">
    <property type="component" value="Chromosome"/>
</dbReference>
<keyword evidence="7" id="KW-1185">Reference proteome</keyword>
<dbReference type="RefSeq" id="WP_261343648.1">
    <property type="nucleotide sequence ID" value="NZ_CP036274.1"/>
</dbReference>
<dbReference type="PANTHER" id="PTHR43289">
    <property type="entry name" value="MITOGEN-ACTIVATED PROTEIN KINASE KINASE KINASE 20-RELATED"/>
    <property type="match status" value="1"/>
</dbReference>
<dbReference type="InterPro" id="IPR000719">
    <property type="entry name" value="Prot_kinase_dom"/>
</dbReference>
<evidence type="ECO:0000256" key="2">
    <source>
        <dbReference type="ARBA" id="ARBA00022741"/>
    </source>
</evidence>
<feature type="domain" description="Protein kinase" evidence="5">
    <location>
        <begin position="19"/>
        <end position="280"/>
    </location>
</feature>
<keyword evidence="3 6" id="KW-0418">Kinase</keyword>
<name>A0A517YGE2_9BACT</name>
<evidence type="ECO:0000256" key="4">
    <source>
        <dbReference type="ARBA" id="ARBA00022840"/>
    </source>
</evidence>
<protein>
    <submittedName>
        <fullName evidence="6">Serine/threonine-protein kinase PrkC</fullName>
        <ecNumber evidence="6">2.7.11.1</ecNumber>
    </submittedName>
</protein>